<dbReference type="CDD" id="cd10147">
    <property type="entry name" value="Wzt_C-like"/>
    <property type="match status" value="1"/>
</dbReference>
<dbReference type="Gene3D" id="2.70.50.60">
    <property type="entry name" value="abc- transporter (atp binding component) like domain"/>
    <property type="match status" value="1"/>
</dbReference>
<dbReference type="InterPro" id="IPR015860">
    <property type="entry name" value="ABC_transpr_TagH-like"/>
</dbReference>
<organism evidence="6 7">
    <name type="scientific">Aquamicrobium aerolatum DSM 21857</name>
    <dbReference type="NCBI Taxonomy" id="1121003"/>
    <lineage>
        <taxon>Bacteria</taxon>
        <taxon>Pseudomonadati</taxon>
        <taxon>Pseudomonadota</taxon>
        <taxon>Alphaproteobacteria</taxon>
        <taxon>Hyphomicrobiales</taxon>
        <taxon>Phyllobacteriaceae</taxon>
        <taxon>Aerobium</taxon>
    </lineage>
</organism>
<evidence type="ECO:0000256" key="4">
    <source>
        <dbReference type="ARBA" id="ARBA00022840"/>
    </source>
</evidence>
<dbReference type="SUPFAM" id="SSF52540">
    <property type="entry name" value="P-loop containing nucleoside triphosphate hydrolases"/>
    <property type="match status" value="1"/>
</dbReference>
<dbReference type="STRING" id="1121003.SAMN03080618_03182"/>
<dbReference type="InterPro" id="IPR003439">
    <property type="entry name" value="ABC_transporter-like_ATP-bd"/>
</dbReference>
<proteinExistence type="inferred from homology"/>
<dbReference type="Pfam" id="PF00005">
    <property type="entry name" value="ABC_tran"/>
    <property type="match status" value="1"/>
</dbReference>
<dbReference type="GO" id="GO:0005524">
    <property type="term" value="F:ATP binding"/>
    <property type="evidence" value="ECO:0007669"/>
    <property type="project" value="UniProtKB-KW"/>
</dbReference>
<gene>
    <name evidence="6" type="ORF">SAMN03080618_03182</name>
</gene>
<comment type="similarity">
    <text evidence="1">Belongs to the ABC transporter superfamily.</text>
</comment>
<dbReference type="InterPro" id="IPR027417">
    <property type="entry name" value="P-loop_NTPase"/>
</dbReference>
<dbReference type="RefSeq" id="WP_175556750.1">
    <property type="nucleotide sequence ID" value="NZ_FORF01000024.1"/>
</dbReference>
<feature type="domain" description="ABC transporter" evidence="5">
    <location>
        <begin position="24"/>
        <end position="247"/>
    </location>
</feature>
<dbReference type="InterPro" id="IPR003593">
    <property type="entry name" value="AAA+_ATPase"/>
</dbReference>
<protein>
    <submittedName>
        <fullName evidence="6">Lipopolysaccharide transport system ATP-binding protein</fullName>
    </submittedName>
</protein>
<dbReference type="InterPro" id="IPR050683">
    <property type="entry name" value="Bact_Polysacc_Export_ATP-bd"/>
</dbReference>
<dbReference type="PANTHER" id="PTHR46743">
    <property type="entry name" value="TEICHOIC ACIDS EXPORT ATP-BINDING PROTEIN TAGH"/>
    <property type="match status" value="1"/>
</dbReference>
<keyword evidence="7" id="KW-1185">Reference proteome</keyword>
<dbReference type="InterPro" id="IPR029439">
    <property type="entry name" value="Wzt_C"/>
</dbReference>
<evidence type="ECO:0000313" key="7">
    <source>
        <dbReference type="Proteomes" id="UP000242763"/>
    </source>
</evidence>
<evidence type="ECO:0000256" key="1">
    <source>
        <dbReference type="ARBA" id="ARBA00005417"/>
    </source>
</evidence>
<name>A0A1I3RWA2_9HYPH</name>
<dbReference type="GO" id="GO:0140359">
    <property type="term" value="F:ABC-type transporter activity"/>
    <property type="evidence" value="ECO:0007669"/>
    <property type="project" value="InterPro"/>
</dbReference>
<keyword evidence="2" id="KW-0813">Transport</keyword>
<dbReference type="CDD" id="cd03220">
    <property type="entry name" value="ABC_KpsT_Wzt"/>
    <property type="match status" value="1"/>
</dbReference>
<evidence type="ECO:0000256" key="3">
    <source>
        <dbReference type="ARBA" id="ARBA00022741"/>
    </source>
</evidence>
<dbReference type="GO" id="GO:0016020">
    <property type="term" value="C:membrane"/>
    <property type="evidence" value="ECO:0007669"/>
    <property type="project" value="InterPro"/>
</dbReference>
<dbReference type="Pfam" id="PF14524">
    <property type="entry name" value="Wzt_C"/>
    <property type="match status" value="1"/>
</dbReference>
<dbReference type="Gene3D" id="3.40.50.300">
    <property type="entry name" value="P-loop containing nucleotide triphosphate hydrolases"/>
    <property type="match status" value="1"/>
</dbReference>
<dbReference type="EMBL" id="FORF01000024">
    <property type="protein sequence ID" value="SFJ50873.1"/>
    <property type="molecule type" value="Genomic_DNA"/>
</dbReference>
<dbReference type="PROSITE" id="PS50893">
    <property type="entry name" value="ABC_TRANSPORTER_2"/>
    <property type="match status" value="1"/>
</dbReference>
<accession>A0A1I3RWA2</accession>
<reference evidence="7" key="1">
    <citation type="submission" date="2016-10" db="EMBL/GenBank/DDBJ databases">
        <authorList>
            <person name="Varghese N."/>
            <person name="Submissions S."/>
        </authorList>
    </citation>
    <scope>NUCLEOTIDE SEQUENCE [LARGE SCALE GENOMIC DNA]</scope>
    <source>
        <strain evidence="7">DSM 21857</strain>
    </source>
</reference>
<dbReference type="Proteomes" id="UP000242763">
    <property type="component" value="Unassembled WGS sequence"/>
</dbReference>
<dbReference type="AlphaFoldDB" id="A0A1I3RWA2"/>
<keyword evidence="3" id="KW-0547">Nucleotide-binding</keyword>
<evidence type="ECO:0000313" key="6">
    <source>
        <dbReference type="EMBL" id="SFJ50873.1"/>
    </source>
</evidence>
<keyword evidence="4 6" id="KW-0067">ATP-binding</keyword>
<dbReference type="SMART" id="SM00382">
    <property type="entry name" value="AAA"/>
    <property type="match status" value="1"/>
</dbReference>
<evidence type="ECO:0000259" key="5">
    <source>
        <dbReference type="PROSITE" id="PS50893"/>
    </source>
</evidence>
<sequence length="446" mass="48555">MSSEVVIKADGLGKAYTIFKRPEDRLKQMLSFGRKKYYDHYWALQDVNLEVRKGQTVALIGHNGAGKSTFLKLLCGTVPPTTGSISVAGRIGALLELGAGFNPEFTGRENLRLAASVQGFSEAEIKAKEPEIIAFAEIGDFLDQPVRLYSSGMYARLAFAVMAHVDPDILIVDEILSVGDAAFQQKCMRFVRRFRERGTLLFVSHDSAAVLNLCEHAVWLDAGTVRMAGAAKDVCLAYQASIEEGKSNASAFHIGGSRRRLEAVEPVADKTEELLRESGSAPKVKIFSFDAEAPSYGHGGATIRHVSFLDSNGAPLTLLTAGDEVTLQVEIVANRDLESPIIGFYVKDRLGQNLFGNNTFATYADRNPGARQGDAMTASFRFRLPFMPNGDYSVTAAVADGTQDDHLHHHWIDDALIFKVINEIEIQGLLGVPMNSIDLLLDEGGG</sequence>
<evidence type="ECO:0000256" key="2">
    <source>
        <dbReference type="ARBA" id="ARBA00022448"/>
    </source>
</evidence>
<dbReference type="GO" id="GO:0016887">
    <property type="term" value="F:ATP hydrolysis activity"/>
    <property type="evidence" value="ECO:0007669"/>
    <property type="project" value="InterPro"/>
</dbReference>
<dbReference type="PANTHER" id="PTHR46743:SF2">
    <property type="entry name" value="TEICHOIC ACIDS EXPORT ATP-BINDING PROTEIN TAGH"/>
    <property type="match status" value="1"/>
</dbReference>